<keyword evidence="2" id="KW-1185">Reference proteome</keyword>
<dbReference type="EMBL" id="BAABKN010000014">
    <property type="protein sequence ID" value="GAA4738346.1"/>
    <property type="molecule type" value="Genomic_DNA"/>
</dbReference>
<name>A0ABP8YSC8_9ACTN</name>
<sequence length="132" mass="14194">MADWVGHCAAMAATLVAAERAMVEAVASRLGRLDIAVNIAGGASPAAADDASCRFHDEIVALNLMVRSLWRRRRTRSCRSRAARSSRCPRFSVIRPSSGTASDLASYVSGSLVACHGGESRRRSFWRLKASS</sequence>
<reference evidence="2" key="1">
    <citation type="journal article" date="2019" name="Int. J. Syst. Evol. Microbiol.">
        <title>The Global Catalogue of Microorganisms (GCM) 10K type strain sequencing project: providing services to taxonomists for standard genome sequencing and annotation.</title>
        <authorList>
            <consortium name="The Broad Institute Genomics Platform"/>
            <consortium name="The Broad Institute Genome Sequencing Center for Infectious Disease"/>
            <person name="Wu L."/>
            <person name="Ma J."/>
        </authorList>
    </citation>
    <scope>NUCLEOTIDE SEQUENCE [LARGE SCALE GENOMIC DNA]</scope>
    <source>
        <strain evidence="2">JCM 18532</strain>
    </source>
</reference>
<evidence type="ECO:0000313" key="1">
    <source>
        <dbReference type="EMBL" id="GAA4738346.1"/>
    </source>
</evidence>
<evidence type="ECO:0008006" key="3">
    <source>
        <dbReference type="Google" id="ProtNLM"/>
    </source>
</evidence>
<evidence type="ECO:0000313" key="2">
    <source>
        <dbReference type="Proteomes" id="UP001499882"/>
    </source>
</evidence>
<comment type="caution">
    <text evidence="1">The sequence shown here is derived from an EMBL/GenBank/DDBJ whole genome shotgun (WGS) entry which is preliminary data.</text>
</comment>
<gene>
    <name evidence="1" type="ORF">GCM10023350_23200</name>
</gene>
<protein>
    <recommendedName>
        <fullName evidence="3">SDR family oxidoreductase</fullName>
    </recommendedName>
</protein>
<organism evidence="1 2">
    <name type="scientific">Nocardioides endophyticus</name>
    <dbReference type="NCBI Taxonomy" id="1353775"/>
    <lineage>
        <taxon>Bacteria</taxon>
        <taxon>Bacillati</taxon>
        <taxon>Actinomycetota</taxon>
        <taxon>Actinomycetes</taxon>
        <taxon>Propionibacteriales</taxon>
        <taxon>Nocardioidaceae</taxon>
        <taxon>Nocardioides</taxon>
    </lineage>
</organism>
<proteinExistence type="predicted"/>
<accession>A0ABP8YSC8</accession>
<dbReference type="InterPro" id="IPR036291">
    <property type="entry name" value="NAD(P)-bd_dom_sf"/>
</dbReference>
<dbReference type="Proteomes" id="UP001499882">
    <property type="component" value="Unassembled WGS sequence"/>
</dbReference>
<dbReference type="SUPFAM" id="SSF51735">
    <property type="entry name" value="NAD(P)-binding Rossmann-fold domains"/>
    <property type="match status" value="1"/>
</dbReference>